<evidence type="ECO:0000256" key="3">
    <source>
        <dbReference type="ARBA" id="ARBA00022723"/>
    </source>
</evidence>
<keyword evidence="3" id="KW-0479">Metal-binding</keyword>
<evidence type="ECO:0000259" key="14">
    <source>
        <dbReference type="PROSITE" id="PS50089"/>
    </source>
</evidence>
<keyword evidence="5" id="KW-0547">Nucleotide-binding</keyword>
<dbReference type="EMBL" id="OX451739">
    <property type="protein sequence ID" value="CAI8607804.1"/>
    <property type="molecule type" value="Genomic_DNA"/>
</dbReference>
<keyword evidence="8" id="KW-0862">Zinc</keyword>
<evidence type="ECO:0000313" key="15">
    <source>
        <dbReference type="EMBL" id="CAI8607804.1"/>
    </source>
</evidence>
<evidence type="ECO:0000256" key="1">
    <source>
        <dbReference type="ARBA" id="ARBA00004370"/>
    </source>
</evidence>
<evidence type="ECO:0000256" key="5">
    <source>
        <dbReference type="ARBA" id="ARBA00022741"/>
    </source>
</evidence>
<dbReference type="SUPFAM" id="SSF57850">
    <property type="entry name" value="RING/U-box"/>
    <property type="match status" value="1"/>
</dbReference>
<gene>
    <name evidence="15" type="ORF">VFH_IV055040</name>
</gene>
<dbReference type="Gene3D" id="3.30.40.10">
    <property type="entry name" value="Zinc/RING finger domain, C3HC4 (zinc finger)"/>
    <property type="match status" value="1"/>
</dbReference>
<dbReference type="GO" id="GO:0016020">
    <property type="term" value="C:membrane"/>
    <property type="evidence" value="ECO:0007669"/>
    <property type="project" value="UniProtKB-SubCell"/>
</dbReference>
<dbReference type="PANTHER" id="PTHR46539:SF21">
    <property type="entry name" value="LOW QUALITY PROTEIN: RING-H2 FINGER PROTEIN ATL3-LIKE"/>
    <property type="match status" value="1"/>
</dbReference>
<proteinExistence type="inferred from homology"/>
<comment type="similarity">
    <text evidence="11">Belongs to the RING-type zinc finger family. ATL subfamily.</text>
</comment>
<keyword evidence="2 13" id="KW-0812">Transmembrane</keyword>
<dbReference type="Proteomes" id="UP001157006">
    <property type="component" value="Chromosome 4"/>
</dbReference>
<evidence type="ECO:0000256" key="11">
    <source>
        <dbReference type="ARBA" id="ARBA00024209"/>
    </source>
</evidence>
<protein>
    <recommendedName>
        <fullName evidence="14">RING-type domain-containing protein</fullName>
    </recommendedName>
</protein>
<evidence type="ECO:0000256" key="13">
    <source>
        <dbReference type="SAM" id="Phobius"/>
    </source>
</evidence>
<dbReference type="SMART" id="SM00184">
    <property type="entry name" value="RING"/>
    <property type="match status" value="1"/>
</dbReference>
<evidence type="ECO:0000313" key="16">
    <source>
        <dbReference type="Proteomes" id="UP001157006"/>
    </source>
</evidence>
<reference evidence="15 16" key="1">
    <citation type="submission" date="2023-01" db="EMBL/GenBank/DDBJ databases">
        <authorList>
            <person name="Kreplak J."/>
        </authorList>
    </citation>
    <scope>NUCLEOTIDE SEQUENCE [LARGE SCALE GENOMIC DNA]</scope>
</reference>
<keyword evidence="7" id="KW-0611">Plant defense</keyword>
<dbReference type="PANTHER" id="PTHR46539">
    <property type="entry name" value="E3 UBIQUITIN-PROTEIN LIGASE ATL42"/>
    <property type="match status" value="1"/>
</dbReference>
<comment type="subcellular location">
    <subcellularLocation>
        <location evidence="1">Membrane</location>
    </subcellularLocation>
</comment>
<dbReference type="Pfam" id="PF13639">
    <property type="entry name" value="zf-RING_2"/>
    <property type="match status" value="1"/>
</dbReference>
<evidence type="ECO:0000256" key="10">
    <source>
        <dbReference type="ARBA" id="ARBA00023136"/>
    </source>
</evidence>
<evidence type="ECO:0000256" key="7">
    <source>
        <dbReference type="ARBA" id="ARBA00022821"/>
    </source>
</evidence>
<evidence type="ECO:0000256" key="6">
    <source>
        <dbReference type="ARBA" id="ARBA00022771"/>
    </source>
</evidence>
<dbReference type="GO" id="GO:0006952">
    <property type="term" value="P:defense response"/>
    <property type="evidence" value="ECO:0007669"/>
    <property type="project" value="UniProtKB-KW"/>
</dbReference>
<dbReference type="GO" id="GO:0008270">
    <property type="term" value="F:zinc ion binding"/>
    <property type="evidence" value="ECO:0007669"/>
    <property type="project" value="UniProtKB-KW"/>
</dbReference>
<dbReference type="InterPro" id="IPR001841">
    <property type="entry name" value="Znf_RING"/>
</dbReference>
<dbReference type="CDD" id="cd16461">
    <property type="entry name" value="RING-H2_EL5-like"/>
    <property type="match status" value="1"/>
</dbReference>
<keyword evidence="16" id="KW-1185">Reference proteome</keyword>
<evidence type="ECO:0000256" key="9">
    <source>
        <dbReference type="ARBA" id="ARBA00022989"/>
    </source>
</evidence>
<dbReference type="Pfam" id="PF18052">
    <property type="entry name" value="Rx_N"/>
    <property type="match status" value="1"/>
</dbReference>
<keyword evidence="6 12" id="KW-0863">Zinc-finger</keyword>
<keyword evidence="10 13" id="KW-0472">Membrane</keyword>
<evidence type="ECO:0000256" key="4">
    <source>
        <dbReference type="ARBA" id="ARBA00022737"/>
    </source>
</evidence>
<sequence>MCETSLTCAREQLLPLIKEAVNMIRGVPKEIAEMQDELERIEDFIYEADRMADSQKDNTKHEIKAIIKQLKKNLAILAMFLLCMFCICMVRLILDLHRQHAFVPLEESILKSLPIRVFKPEEFKDGLKCVVCLCDVVEGEKVRVLPECNHGFHLDCIDKWFQSHSTCPLCRNLVSNESSIPNSATNAQEINVSIC</sequence>
<dbReference type="AlphaFoldDB" id="A0AAV1ACK4"/>
<name>A0AAV1ACK4_VICFA</name>
<feature type="domain" description="RING-type" evidence="14">
    <location>
        <begin position="129"/>
        <end position="171"/>
    </location>
</feature>
<organism evidence="15 16">
    <name type="scientific">Vicia faba</name>
    <name type="common">Broad bean</name>
    <name type="synonym">Faba vulgaris</name>
    <dbReference type="NCBI Taxonomy" id="3906"/>
    <lineage>
        <taxon>Eukaryota</taxon>
        <taxon>Viridiplantae</taxon>
        <taxon>Streptophyta</taxon>
        <taxon>Embryophyta</taxon>
        <taxon>Tracheophyta</taxon>
        <taxon>Spermatophyta</taxon>
        <taxon>Magnoliopsida</taxon>
        <taxon>eudicotyledons</taxon>
        <taxon>Gunneridae</taxon>
        <taxon>Pentapetalae</taxon>
        <taxon>rosids</taxon>
        <taxon>fabids</taxon>
        <taxon>Fabales</taxon>
        <taxon>Fabaceae</taxon>
        <taxon>Papilionoideae</taxon>
        <taxon>50 kb inversion clade</taxon>
        <taxon>NPAAA clade</taxon>
        <taxon>Hologalegina</taxon>
        <taxon>IRL clade</taxon>
        <taxon>Fabeae</taxon>
        <taxon>Vicia</taxon>
    </lineage>
</organism>
<evidence type="ECO:0000256" key="12">
    <source>
        <dbReference type="PROSITE-ProRule" id="PRU00175"/>
    </source>
</evidence>
<dbReference type="InterPro" id="IPR013083">
    <property type="entry name" value="Znf_RING/FYVE/PHD"/>
</dbReference>
<keyword evidence="9 13" id="KW-1133">Transmembrane helix</keyword>
<evidence type="ECO:0000256" key="8">
    <source>
        <dbReference type="ARBA" id="ARBA00022833"/>
    </source>
</evidence>
<dbReference type="InterPro" id="IPR041118">
    <property type="entry name" value="Rx_N"/>
</dbReference>
<dbReference type="GO" id="GO:0000166">
    <property type="term" value="F:nucleotide binding"/>
    <property type="evidence" value="ECO:0007669"/>
    <property type="project" value="UniProtKB-KW"/>
</dbReference>
<dbReference type="PROSITE" id="PS50089">
    <property type="entry name" value="ZF_RING_2"/>
    <property type="match status" value="1"/>
</dbReference>
<accession>A0AAV1ACK4</accession>
<keyword evidence="4" id="KW-0677">Repeat</keyword>
<evidence type="ECO:0000256" key="2">
    <source>
        <dbReference type="ARBA" id="ARBA00022692"/>
    </source>
</evidence>
<feature type="transmembrane region" description="Helical" evidence="13">
    <location>
        <begin position="74"/>
        <end position="94"/>
    </location>
</feature>
<dbReference type="Gene3D" id="1.20.5.4130">
    <property type="match status" value="1"/>
</dbReference>